<reference evidence="2 3" key="1">
    <citation type="submission" date="2017-11" db="EMBL/GenBank/DDBJ databases">
        <title>Complete genome sequence of Herbaspirillum rubrisubalbicans DSM 11543.</title>
        <authorList>
            <person name="Chen M."/>
            <person name="An Q."/>
        </authorList>
    </citation>
    <scope>NUCLEOTIDE SEQUENCE [LARGE SCALE GENOMIC DNA]</scope>
    <source>
        <strain evidence="2 3">DSM 11543</strain>
    </source>
</reference>
<evidence type="ECO:0000313" key="3">
    <source>
        <dbReference type="Proteomes" id="UP000269199"/>
    </source>
</evidence>
<proteinExistence type="predicted"/>
<evidence type="ECO:0000313" key="2">
    <source>
        <dbReference type="EMBL" id="AYR25790.1"/>
    </source>
</evidence>
<accession>A0AAD0XIP6</accession>
<organism evidence="2 3">
    <name type="scientific">Herbaspirillum rubrisubalbicans</name>
    <dbReference type="NCBI Taxonomy" id="80842"/>
    <lineage>
        <taxon>Bacteria</taxon>
        <taxon>Pseudomonadati</taxon>
        <taxon>Pseudomonadota</taxon>
        <taxon>Betaproteobacteria</taxon>
        <taxon>Burkholderiales</taxon>
        <taxon>Oxalobacteraceae</taxon>
        <taxon>Herbaspirillum</taxon>
    </lineage>
</organism>
<dbReference type="Proteomes" id="UP000269199">
    <property type="component" value="Chromosome"/>
</dbReference>
<feature type="region of interest" description="Disordered" evidence="1">
    <location>
        <begin position="57"/>
        <end position="78"/>
    </location>
</feature>
<dbReference type="EMBL" id="CP024996">
    <property type="protein sequence ID" value="AYR25790.1"/>
    <property type="molecule type" value="Genomic_DNA"/>
</dbReference>
<dbReference type="AlphaFoldDB" id="A0AAD0XIP6"/>
<gene>
    <name evidence="2" type="ORF">RC54_19095</name>
</gene>
<name>A0AAD0XIP6_9BURK</name>
<dbReference type="RefSeq" id="WP_082803055.1">
    <property type="nucleotide sequence ID" value="NZ_CP024996.1"/>
</dbReference>
<evidence type="ECO:0000256" key="1">
    <source>
        <dbReference type="SAM" id="MobiDB-lite"/>
    </source>
</evidence>
<evidence type="ECO:0008006" key="4">
    <source>
        <dbReference type="Google" id="ProtNLM"/>
    </source>
</evidence>
<sequence length="78" mass="8984">MKAQMFLVMKYERMTMTLAEVCDEISMETGTAHNKISAGTFPIPTRKEGRNRVADVRDVGEYLDRQRQAAKEAHETRH</sequence>
<protein>
    <recommendedName>
        <fullName evidence="4">Pyocin activator protein PrtN</fullName>
    </recommendedName>
</protein>